<protein>
    <recommendedName>
        <fullName evidence="1">SnoaL-like domain-containing protein</fullName>
    </recommendedName>
</protein>
<dbReference type="OrthoDB" id="2148716at2759"/>
<dbReference type="AlphaFoldDB" id="A0A3D8S816"/>
<dbReference type="InterPro" id="IPR037401">
    <property type="entry name" value="SnoaL-like"/>
</dbReference>
<dbReference type="STRING" id="1849047.A0A3D8S816"/>
<keyword evidence="3" id="KW-1185">Reference proteome</keyword>
<reference evidence="2 3" key="1">
    <citation type="journal article" date="2018" name="IMA Fungus">
        <title>IMA Genome-F 9: Draft genome sequence of Annulohypoxylon stygium, Aspergillus mulundensis, Berkeleyomyces basicola (syn. Thielaviopsis basicola), Ceratocystis smalleyi, two Cercospora beticola strains, Coleophoma cylindrospora, Fusarium fracticaudum, Phialophora cf. hyalina, and Morchella septimelata.</title>
        <authorList>
            <person name="Wingfield B.D."/>
            <person name="Bills G.F."/>
            <person name="Dong Y."/>
            <person name="Huang W."/>
            <person name="Nel W.J."/>
            <person name="Swalarsk-Parry B.S."/>
            <person name="Vaghefi N."/>
            <person name="Wilken P.M."/>
            <person name="An Z."/>
            <person name="de Beer Z.W."/>
            <person name="De Vos L."/>
            <person name="Chen L."/>
            <person name="Duong T.A."/>
            <person name="Gao Y."/>
            <person name="Hammerbacher A."/>
            <person name="Kikkert J.R."/>
            <person name="Li Y."/>
            <person name="Li H."/>
            <person name="Li K."/>
            <person name="Li Q."/>
            <person name="Liu X."/>
            <person name="Ma X."/>
            <person name="Naidoo K."/>
            <person name="Pethybridge S.J."/>
            <person name="Sun J."/>
            <person name="Steenkamp E.T."/>
            <person name="van der Nest M.A."/>
            <person name="van Wyk S."/>
            <person name="Wingfield M.J."/>
            <person name="Xiong C."/>
            <person name="Yue Q."/>
            <person name="Zhang X."/>
        </authorList>
    </citation>
    <scope>NUCLEOTIDE SEQUENCE [LARGE SCALE GENOMIC DNA]</scope>
    <source>
        <strain evidence="2 3">BP6252</strain>
    </source>
</reference>
<dbReference type="Gene3D" id="3.10.450.50">
    <property type="match status" value="1"/>
</dbReference>
<organism evidence="2 3">
    <name type="scientific">Coleophoma cylindrospora</name>
    <dbReference type="NCBI Taxonomy" id="1849047"/>
    <lineage>
        <taxon>Eukaryota</taxon>
        <taxon>Fungi</taxon>
        <taxon>Dikarya</taxon>
        <taxon>Ascomycota</taxon>
        <taxon>Pezizomycotina</taxon>
        <taxon>Leotiomycetes</taxon>
        <taxon>Helotiales</taxon>
        <taxon>Dermateaceae</taxon>
        <taxon>Coleophoma</taxon>
    </lineage>
</organism>
<dbReference type="SUPFAM" id="SSF54427">
    <property type="entry name" value="NTF2-like"/>
    <property type="match status" value="1"/>
</dbReference>
<evidence type="ECO:0000259" key="1">
    <source>
        <dbReference type="Pfam" id="PF13577"/>
    </source>
</evidence>
<dbReference type="InterPro" id="IPR032710">
    <property type="entry name" value="NTF2-like_dom_sf"/>
</dbReference>
<name>A0A3D8S816_9HELO</name>
<sequence>MSQLPHILTSLTDREAITDALYRAILGFDNNDVAMFNSAFSGPDVTFDLSGTFFDGLEAIRTQLLDFVGPMDTTHMLSNIRVEVKDGASSASLTAYAQAQHCPPGTGADPAGPKFLAGSTYFIDLVKDKSDGVWKIEKWVMKIIWTQGDGSVMQRPG</sequence>
<accession>A0A3D8S816</accession>
<evidence type="ECO:0000313" key="3">
    <source>
        <dbReference type="Proteomes" id="UP000256645"/>
    </source>
</evidence>
<proteinExistence type="predicted"/>
<dbReference type="Proteomes" id="UP000256645">
    <property type="component" value="Unassembled WGS sequence"/>
</dbReference>
<evidence type="ECO:0000313" key="2">
    <source>
        <dbReference type="EMBL" id="RDW82350.1"/>
    </source>
</evidence>
<feature type="domain" description="SnoaL-like" evidence="1">
    <location>
        <begin position="10"/>
        <end position="139"/>
    </location>
</feature>
<gene>
    <name evidence="2" type="ORF">BP6252_03462</name>
</gene>
<comment type="caution">
    <text evidence="2">The sequence shown here is derived from an EMBL/GenBank/DDBJ whole genome shotgun (WGS) entry which is preliminary data.</text>
</comment>
<dbReference type="EMBL" id="PDLM01000003">
    <property type="protein sequence ID" value="RDW82350.1"/>
    <property type="molecule type" value="Genomic_DNA"/>
</dbReference>
<dbReference type="Pfam" id="PF13577">
    <property type="entry name" value="SnoaL_4"/>
    <property type="match status" value="1"/>
</dbReference>